<dbReference type="Proteomes" id="UP000236318">
    <property type="component" value="Unassembled WGS sequence"/>
</dbReference>
<evidence type="ECO:0000313" key="1">
    <source>
        <dbReference type="EMBL" id="SOX55963.1"/>
    </source>
</evidence>
<keyword evidence="2" id="KW-1185">Reference proteome</keyword>
<protein>
    <submittedName>
        <fullName evidence="1">Uncharacterized protein</fullName>
    </submittedName>
</protein>
<organism evidence="1 2">
    <name type="scientific">Mycobacterium ahvazicum</name>
    <dbReference type="NCBI Taxonomy" id="1964395"/>
    <lineage>
        <taxon>Bacteria</taxon>
        <taxon>Bacillati</taxon>
        <taxon>Actinomycetota</taxon>
        <taxon>Actinomycetes</taxon>
        <taxon>Mycobacteriales</taxon>
        <taxon>Mycobacteriaceae</taxon>
        <taxon>Mycobacterium</taxon>
        <taxon>Mycobacterium simiae complex</taxon>
    </lineage>
</organism>
<dbReference type="EMBL" id="FXEG02000005">
    <property type="protein sequence ID" value="SOX55963.1"/>
    <property type="molecule type" value="Genomic_DNA"/>
</dbReference>
<evidence type="ECO:0000313" key="2">
    <source>
        <dbReference type="Proteomes" id="UP000236318"/>
    </source>
</evidence>
<comment type="caution">
    <text evidence="1">The sequence shown here is derived from an EMBL/GenBank/DDBJ whole genome shotgun (WGS) entry which is preliminary data.</text>
</comment>
<sequence length="61" mass="6392">MPVQVTVSDVVDTTSSEVSRRLLIDGRPVAGDQAFASITAAGPEEFLERKTFAGAVLGGDR</sequence>
<accession>A0A2K4YGS0</accession>
<dbReference type="RefSeq" id="WP_133160886.1">
    <property type="nucleotide sequence ID" value="NZ_FXEG02000005.1"/>
</dbReference>
<dbReference type="AlphaFoldDB" id="A0A2K4YGS0"/>
<name>A0A2K4YGS0_9MYCO</name>
<proteinExistence type="predicted"/>
<reference evidence="1" key="1">
    <citation type="submission" date="2018-01" db="EMBL/GenBank/DDBJ databases">
        <authorList>
            <consortium name="Urmite Genomes"/>
        </authorList>
    </citation>
    <scope>NUCLEOTIDE SEQUENCE [LARGE SCALE GENOMIC DNA]</scope>
    <source>
        <strain evidence="1">AFP003</strain>
    </source>
</reference>
<gene>
    <name evidence="1" type="ORF">MAAFP003_4659</name>
</gene>